<dbReference type="InterPro" id="IPR001841">
    <property type="entry name" value="Znf_RING"/>
</dbReference>
<gene>
    <name evidence="4" type="ORF">B0T25DRAFT_32983</name>
</gene>
<dbReference type="EMBL" id="JAUIQD010000001">
    <property type="protein sequence ID" value="KAK3363225.1"/>
    <property type="molecule type" value="Genomic_DNA"/>
</dbReference>
<accession>A0AAJ0MJX4</accession>
<evidence type="ECO:0000259" key="3">
    <source>
        <dbReference type="PROSITE" id="PS50966"/>
    </source>
</evidence>
<keyword evidence="1" id="KW-0479">Metal-binding</keyword>
<dbReference type="InterPro" id="IPR007527">
    <property type="entry name" value="Znf_SWIM"/>
</dbReference>
<dbReference type="InterPro" id="IPR013083">
    <property type="entry name" value="Znf_RING/FYVE/PHD"/>
</dbReference>
<feature type="domain" description="RING-type" evidence="2">
    <location>
        <begin position="163"/>
        <end position="214"/>
    </location>
</feature>
<dbReference type="Gene3D" id="3.30.40.10">
    <property type="entry name" value="Zinc/RING finger domain, C3HC4 (zinc finger)"/>
    <property type="match status" value="1"/>
</dbReference>
<dbReference type="AlphaFoldDB" id="A0AAJ0MJX4"/>
<dbReference type="SUPFAM" id="SSF57850">
    <property type="entry name" value="RING/U-box"/>
    <property type="match status" value="1"/>
</dbReference>
<dbReference type="Pfam" id="PF04434">
    <property type="entry name" value="SWIM"/>
    <property type="match status" value="1"/>
</dbReference>
<keyword evidence="1" id="KW-0862">Zinc</keyword>
<organism evidence="4 5">
    <name type="scientific">Lasiosphaeria hispida</name>
    <dbReference type="NCBI Taxonomy" id="260671"/>
    <lineage>
        <taxon>Eukaryota</taxon>
        <taxon>Fungi</taxon>
        <taxon>Dikarya</taxon>
        <taxon>Ascomycota</taxon>
        <taxon>Pezizomycotina</taxon>
        <taxon>Sordariomycetes</taxon>
        <taxon>Sordariomycetidae</taxon>
        <taxon>Sordariales</taxon>
        <taxon>Lasiosphaeriaceae</taxon>
        <taxon>Lasiosphaeria</taxon>
    </lineage>
</organism>
<sequence length="273" mass="30693">MMAPKTGPVVLSPRPPKSQKLRLKSDCDATCLSRFRSQPPKAFAEIYSRATTQRFYVLSRTRGGTSDCPSEEVEMTGSTGNIYTVTIDREPTCSCPMGAQRQHCKHIVYVMARVLRAKFEHVYQLALLSDELREIFARAPPIQDKDAEIGGGHGKRKEVDGDCPICFEEMKAGGGEALVWCRAACGQNVHKACFEMWAKTKRQGQATVTCPYCRSLWEEDNDMVKKIEKGNTNVEGYVNVADRLGISTRRDYSTYSTWWPGHPRHSHYGGRDC</sequence>
<evidence type="ECO:0008006" key="6">
    <source>
        <dbReference type="Google" id="ProtNLM"/>
    </source>
</evidence>
<evidence type="ECO:0000256" key="1">
    <source>
        <dbReference type="PROSITE-ProRule" id="PRU00175"/>
    </source>
</evidence>
<proteinExistence type="predicted"/>
<dbReference type="PROSITE" id="PS50089">
    <property type="entry name" value="ZF_RING_2"/>
    <property type="match status" value="1"/>
</dbReference>
<evidence type="ECO:0000259" key="2">
    <source>
        <dbReference type="PROSITE" id="PS50089"/>
    </source>
</evidence>
<dbReference type="GO" id="GO:0008270">
    <property type="term" value="F:zinc ion binding"/>
    <property type="evidence" value="ECO:0007669"/>
    <property type="project" value="UniProtKB-KW"/>
</dbReference>
<protein>
    <recommendedName>
        <fullName evidence="6">Znf1</fullName>
    </recommendedName>
</protein>
<name>A0AAJ0MJX4_9PEZI</name>
<dbReference type="PANTHER" id="PTHR21540">
    <property type="entry name" value="RING FINGER AND SWIM DOMAIN-CONTAINING PROTEIN 2"/>
    <property type="match status" value="1"/>
</dbReference>
<dbReference type="Pfam" id="PF13639">
    <property type="entry name" value="zf-RING_2"/>
    <property type="match status" value="1"/>
</dbReference>
<evidence type="ECO:0000313" key="4">
    <source>
        <dbReference type="EMBL" id="KAK3363225.1"/>
    </source>
</evidence>
<reference evidence="4" key="1">
    <citation type="journal article" date="2023" name="Mol. Phylogenet. Evol.">
        <title>Genome-scale phylogeny and comparative genomics of the fungal order Sordariales.</title>
        <authorList>
            <person name="Hensen N."/>
            <person name="Bonometti L."/>
            <person name="Westerberg I."/>
            <person name="Brannstrom I.O."/>
            <person name="Guillou S."/>
            <person name="Cros-Aarteil S."/>
            <person name="Calhoun S."/>
            <person name="Haridas S."/>
            <person name="Kuo A."/>
            <person name="Mondo S."/>
            <person name="Pangilinan J."/>
            <person name="Riley R."/>
            <person name="LaButti K."/>
            <person name="Andreopoulos B."/>
            <person name="Lipzen A."/>
            <person name="Chen C."/>
            <person name="Yan M."/>
            <person name="Daum C."/>
            <person name="Ng V."/>
            <person name="Clum A."/>
            <person name="Steindorff A."/>
            <person name="Ohm R.A."/>
            <person name="Martin F."/>
            <person name="Silar P."/>
            <person name="Natvig D.O."/>
            <person name="Lalanne C."/>
            <person name="Gautier V."/>
            <person name="Ament-Velasquez S.L."/>
            <person name="Kruys A."/>
            <person name="Hutchinson M.I."/>
            <person name="Powell A.J."/>
            <person name="Barry K."/>
            <person name="Miller A.N."/>
            <person name="Grigoriev I.V."/>
            <person name="Debuchy R."/>
            <person name="Gladieux P."/>
            <person name="Hiltunen Thoren M."/>
            <person name="Johannesson H."/>
        </authorList>
    </citation>
    <scope>NUCLEOTIDE SEQUENCE</scope>
    <source>
        <strain evidence="4">CBS 955.72</strain>
    </source>
</reference>
<keyword evidence="5" id="KW-1185">Reference proteome</keyword>
<reference evidence="4" key="2">
    <citation type="submission" date="2023-06" db="EMBL/GenBank/DDBJ databases">
        <authorList>
            <consortium name="Lawrence Berkeley National Laboratory"/>
            <person name="Haridas S."/>
            <person name="Hensen N."/>
            <person name="Bonometti L."/>
            <person name="Westerberg I."/>
            <person name="Brannstrom I.O."/>
            <person name="Guillou S."/>
            <person name="Cros-Aarteil S."/>
            <person name="Calhoun S."/>
            <person name="Kuo A."/>
            <person name="Mondo S."/>
            <person name="Pangilinan J."/>
            <person name="Riley R."/>
            <person name="Labutti K."/>
            <person name="Andreopoulos B."/>
            <person name="Lipzen A."/>
            <person name="Chen C."/>
            <person name="Yanf M."/>
            <person name="Daum C."/>
            <person name="Ng V."/>
            <person name="Clum A."/>
            <person name="Steindorff A."/>
            <person name="Ohm R."/>
            <person name="Martin F."/>
            <person name="Silar P."/>
            <person name="Natvig D."/>
            <person name="Lalanne C."/>
            <person name="Gautier V."/>
            <person name="Ament-Velasquez S.L."/>
            <person name="Kruys A."/>
            <person name="Hutchinson M.I."/>
            <person name="Powell A.J."/>
            <person name="Barry K."/>
            <person name="Miller A.N."/>
            <person name="Grigoriev I.V."/>
            <person name="Debuchy R."/>
            <person name="Gladieux P."/>
            <person name="Thoren M.H."/>
            <person name="Johannesson H."/>
        </authorList>
    </citation>
    <scope>NUCLEOTIDE SEQUENCE</scope>
    <source>
        <strain evidence="4">CBS 955.72</strain>
    </source>
</reference>
<evidence type="ECO:0000313" key="5">
    <source>
        <dbReference type="Proteomes" id="UP001275084"/>
    </source>
</evidence>
<dbReference type="GO" id="GO:0061630">
    <property type="term" value="F:ubiquitin protein ligase activity"/>
    <property type="evidence" value="ECO:0007669"/>
    <property type="project" value="InterPro"/>
</dbReference>
<dbReference type="InterPro" id="IPR039903">
    <property type="entry name" value="Zswim2"/>
</dbReference>
<dbReference type="Proteomes" id="UP001275084">
    <property type="component" value="Unassembled WGS sequence"/>
</dbReference>
<dbReference type="CDD" id="cd16494">
    <property type="entry name" value="RING-CH-C4HC3_ZSWM2"/>
    <property type="match status" value="1"/>
</dbReference>
<keyword evidence="1" id="KW-0863">Zinc-finger</keyword>
<dbReference type="PROSITE" id="PS50966">
    <property type="entry name" value="ZF_SWIM"/>
    <property type="match status" value="1"/>
</dbReference>
<comment type="caution">
    <text evidence="4">The sequence shown here is derived from an EMBL/GenBank/DDBJ whole genome shotgun (WGS) entry which is preliminary data.</text>
</comment>
<dbReference type="PANTHER" id="PTHR21540:SF0">
    <property type="entry name" value="PHD FAMILY PROTEIN"/>
    <property type="match status" value="1"/>
</dbReference>
<feature type="domain" description="SWIM-type" evidence="3">
    <location>
        <begin position="83"/>
        <end position="115"/>
    </location>
</feature>